<dbReference type="InterPro" id="IPR029057">
    <property type="entry name" value="PRTase-like"/>
</dbReference>
<sequence length="250" mass="28704">MRTYSQLLYIKKVYNKIVKSAAATKATHFLFPYHCVFCQAHTENHDICPYCLDDLPWIQAACARCAHPLPAHQDYCGNCISTPPPFHYSHSLLEFNWQAQFLIYQLKYQKNPAYAKLLAQLFIYRIKITHLPDALLAVPLHQGRLKQRGFNQSQLITNQLAKHYQIPIIQPIKRIKNTQSQTGLNKKQRENNLKNAFQITQTISKNLSHLAIIDDVLTTGATISELSQLLIHHTGIEKISVWTLARTCKS</sequence>
<dbReference type="RefSeq" id="WP_016211056.1">
    <property type="nucleotide sequence ID" value="NZ_CP012413.1"/>
</dbReference>
<dbReference type="PANTHER" id="PTHR47505">
    <property type="entry name" value="DNA UTILIZATION PROTEIN YHGH"/>
    <property type="match status" value="1"/>
</dbReference>
<comment type="similarity">
    <text evidence="1">Belongs to the ComF/GntX family.</text>
</comment>
<proteinExistence type="inferred from homology"/>
<name>A0A9Q5VL16_PISSA</name>
<keyword evidence="3" id="KW-1185">Reference proteome</keyword>
<dbReference type="CDD" id="cd06223">
    <property type="entry name" value="PRTases_typeI"/>
    <property type="match status" value="1"/>
</dbReference>
<reference evidence="2 3" key="1">
    <citation type="submission" date="2019-04" db="EMBL/GenBank/DDBJ databases">
        <title>Complete genome sequencing of Piscirickettsia salmonis strain Psal-009.</title>
        <authorList>
            <person name="Schober I."/>
            <person name="Bunk B."/>
            <person name="Sproer C."/>
            <person name="Carril G.P."/>
            <person name="Riedel T."/>
            <person name="Flores-Herrera P.A."/>
            <person name="Nourdin-Galindo G."/>
            <person name="Marshall S.H."/>
            <person name="Overmann J."/>
        </authorList>
    </citation>
    <scope>NUCLEOTIDE SEQUENCE [LARGE SCALE GENOMIC DNA]</scope>
    <source>
        <strain evidence="2 3">Psal-009</strain>
    </source>
</reference>
<accession>A0A9Q5VL16</accession>
<dbReference type="InterPro" id="IPR051910">
    <property type="entry name" value="ComF/GntX_DNA_util-trans"/>
</dbReference>
<dbReference type="AlphaFoldDB" id="A0A9Q5VL16"/>
<dbReference type="Proteomes" id="UP000422232">
    <property type="component" value="Chromosome"/>
</dbReference>
<dbReference type="Gene3D" id="3.40.50.2020">
    <property type="match status" value="1"/>
</dbReference>
<evidence type="ECO:0000313" key="2">
    <source>
        <dbReference type="EMBL" id="QGO06923.1"/>
    </source>
</evidence>
<organism evidence="2 3">
    <name type="scientific">Piscirickettsia salmonis</name>
    <dbReference type="NCBI Taxonomy" id="1238"/>
    <lineage>
        <taxon>Bacteria</taxon>
        <taxon>Pseudomonadati</taxon>
        <taxon>Pseudomonadota</taxon>
        <taxon>Gammaproteobacteria</taxon>
        <taxon>Thiotrichales</taxon>
        <taxon>Piscirickettsiaceae</taxon>
        <taxon>Piscirickettsia</taxon>
    </lineage>
</organism>
<gene>
    <name evidence="2" type="ORF">Psal009_02858</name>
</gene>
<dbReference type="Pfam" id="PF18912">
    <property type="entry name" value="DZR_2"/>
    <property type="match status" value="1"/>
</dbReference>
<protein>
    <submittedName>
        <fullName evidence="2">DNA utilization protein GntX</fullName>
    </submittedName>
</protein>
<dbReference type="SUPFAM" id="SSF53271">
    <property type="entry name" value="PRTase-like"/>
    <property type="match status" value="1"/>
</dbReference>
<dbReference type="EMBL" id="CP038908">
    <property type="protein sequence ID" value="QGO06923.1"/>
    <property type="molecule type" value="Genomic_DNA"/>
</dbReference>
<dbReference type="GeneID" id="66740004"/>
<dbReference type="InterPro" id="IPR000836">
    <property type="entry name" value="PRTase_dom"/>
</dbReference>
<dbReference type="PANTHER" id="PTHR47505:SF1">
    <property type="entry name" value="DNA UTILIZATION PROTEIN YHGH"/>
    <property type="match status" value="1"/>
</dbReference>
<evidence type="ECO:0000256" key="1">
    <source>
        <dbReference type="ARBA" id="ARBA00008007"/>
    </source>
</evidence>
<dbReference type="InterPro" id="IPR044005">
    <property type="entry name" value="DZR_2"/>
</dbReference>
<evidence type="ECO:0000313" key="3">
    <source>
        <dbReference type="Proteomes" id="UP000422232"/>
    </source>
</evidence>